<reference evidence="2" key="2">
    <citation type="submission" date="2008-12" db="EMBL/GenBank/DDBJ databases">
        <title>Improved gene annotation of the rice (Oryza sativa) genomes.</title>
        <authorList>
            <person name="Wang J."/>
            <person name="Li R."/>
            <person name="Fan W."/>
            <person name="Huang Q."/>
            <person name="Zhang J."/>
            <person name="Zhou Y."/>
            <person name="Hu Y."/>
            <person name="Zi S."/>
            <person name="Li J."/>
            <person name="Ni P."/>
            <person name="Zheng H."/>
            <person name="Zhang Y."/>
            <person name="Zhao M."/>
            <person name="Hao Q."/>
            <person name="McDermott J."/>
            <person name="Samudrala R."/>
            <person name="Kristiansen K."/>
            <person name="Wong G.K.-S."/>
        </authorList>
    </citation>
    <scope>NUCLEOTIDE SEQUENCE</scope>
</reference>
<feature type="compositionally biased region" description="Gly residues" evidence="1">
    <location>
        <begin position="46"/>
        <end position="57"/>
    </location>
</feature>
<evidence type="ECO:0000256" key="1">
    <source>
        <dbReference type="SAM" id="MobiDB-lite"/>
    </source>
</evidence>
<accession>B9FM33</accession>
<proteinExistence type="predicted"/>
<dbReference type="AlphaFoldDB" id="B9FM33"/>
<protein>
    <submittedName>
        <fullName evidence="2">Uncharacterized protein</fullName>
    </submittedName>
</protein>
<dbReference type="Proteomes" id="UP000007752">
    <property type="component" value="Chromosome 5"/>
</dbReference>
<feature type="compositionally biased region" description="Low complexity" evidence="1">
    <location>
        <begin position="32"/>
        <end position="45"/>
    </location>
</feature>
<feature type="region of interest" description="Disordered" evidence="1">
    <location>
        <begin position="32"/>
        <end position="90"/>
    </location>
</feature>
<name>B9FM33_ORYSJ</name>
<reference evidence="2" key="1">
    <citation type="journal article" date="2005" name="PLoS Biol.">
        <title>The genomes of Oryza sativa: a history of duplications.</title>
        <authorList>
            <person name="Yu J."/>
            <person name="Wang J."/>
            <person name="Lin W."/>
            <person name="Li S."/>
            <person name="Li H."/>
            <person name="Zhou J."/>
            <person name="Ni P."/>
            <person name="Dong W."/>
            <person name="Hu S."/>
            <person name="Zeng C."/>
            <person name="Zhang J."/>
            <person name="Zhang Y."/>
            <person name="Li R."/>
            <person name="Xu Z."/>
            <person name="Li S."/>
            <person name="Li X."/>
            <person name="Zheng H."/>
            <person name="Cong L."/>
            <person name="Lin L."/>
            <person name="Yin J."/>
            <person name="Geng J."/>
            <person name="Li G."/>
            <person name="Shi J."/>
            <person name="Liu J."/>
            <person name="Lv H."/>
            <person name="Li J."/>
            <person name="Wang J."/>
            <person name="Deng Y."/>
            <person name="Ran L."/>
            <person name="Shi X."/>
            <person name="Wang X."/>
            <person name="Wu Q."/>
            <person name="Li C."/>
            <person name="Ren X."/>
            <person name="Wang J."/>
            <person name="Wang X."/>
            <person name="Li D."/>
            <person name="Liu D."/>
            <person name="Zhang X."/>
            <person name="Ji Z."/>
            <person name="Zhao W."/>
            <person name="Sun Y."/>
            <person name="Zhang Z."/>
            <person name="Bao J."/>
            <person name="Han Y."/>
            <person name="Dong L."/>
            <person name="Ji J."/>
            <person name="Chen P."/>
            <person name="Wu S."/>
            <person name="Liu J."/>
            <person name="Xiao Y."/>
            <person name="Bu D."/>
            <person name="Tan J."/>
            <person name="Yang L."/>
            <person name="Ye C."/>
            <person name="Zhang J."/>
            <person name="Xu J."/>
            <person name="Zhou Y."/>
            <person name="Yu Y."/>
            <person name="Zhang B."/>
            <person name="Zhuang S."/>
            <person name="Wei H."/>
            <person name="Liu B."/>
            <person name="Lei M."/>
            <person name="Yu H."/>
            <person name="Li Y."/>
            <person name="Xu H."/>
            <person name="Wei S."/>
            <person name="He X."/>
            <person name="Fang L."/>
            <person name="Zhang Z."/>
            <person name="Zhang Y."/>
            <person name="Huang X."/>
            <person name="Su Z."/>
            <person name="Tong W."/>
            <person name="Li J."/>
            <person name="Tong Z."/>
            <person name="Li S."/>
            <person name="Ye J."/>
            <person name="Wang L."/>
            <person name="Fang L."/>
            <person name="Lei T."/>
            <person name="Chen C."/>
            <person name="Chen H."/>
            <person name="Xu Z."/>
            <person name="Li H."/>
            <person name="Huang H."/>
            <person name="Zhang F."/>
            <person name="Xu H."/>
            <person name="Li N."/>
            <person name="Zhao C."/>
            <person name="Li S."/>
            <person name="Dong L."/>
            <person name="Huang Y."/>
            <person name="Li L."/>
            <person name="Xi Y."/>
            <person name="Qi Q."/>
            <person name="Li W."/>
            <person name="Zhang B."/>
            <person name="Hu W."/>
            <person name="Zhang Y."/>
            <person name="Tian X."/>
            <person name="Jiao Y."/>
            <person name="Liang X."/>
            <person name="Jin J."/>
            <person name="Gao L."/>
            <person name="Zheng W."/>
            <person name="Hao B."/>
            <person name="Liu S."/>
            <person name="Wang W."/>
            <person name="Yuan L."/>
            <person name="Cao M."/>
            <person name="McDermott J."/>
            <person name="Samudrala R."/>
            <person name="Wang J."/>
            <person name="Wong G.K."/>
            <person name="Yang H."/>
        </authorList>
    </citation>
    <scope>NUCLEOTIDE SEQUENCE [LARGE SCALE GENOMIC DNA]</scope>
</reference>
<organism evidence="2">
    <name type="scientific">Oryza sativa subsp. japonica</name>
    <name type="common">Rice</name>
    <dbReference type="NCBI Taxonomy" id="39947"/>
    <lineage>
        <taxon>Eukaryota</taxon>
        <taxon>Viridiplantae</taxon>
        <taxon>Streptophyta</taxon>
        <taxon>Embryophyta</taxon>
        <taxon>Tracheophyta</taxon>
        <taxon>Spermatophyta</taxon>
        <taxon>Magnoliopsida</taxon>
        <taxon>Liliopsida</taxon>
        <taxon>Poales</taxon>
        <taxon>Poaceae</taxon>
        <taxon>BOP clade</taxon>
        <taxon>Oryzoideae</taxon>
        <taxon>Oryzeae</taxon>
        <taxon>Oryzinae</taxon>
        <taxon>Oryza</taxon>
        <taxon>Oryza sativa</taxon>
    </lineage>
</organism>
<evidence type="ECO:0000313" key="2">
    <source>
        <dbReference type="EMBL" id="EEE62064.1"/>
    </source>
</evidence>
<gene>
    <name evidence="2" type="ORF">OsJ_16848</name>
</gene>
<dbReference type="EMBL" id="CM000142">
    <property type="protein sequence ID" value="EEE62064.1"/>
    <property type="molecule type" value="Genomic_DNA"/>
</dbReference>
<sequence>MNLLVALPSVEVLVSPRNPLWLSTGGSWALLSSQPPGGSPPFTTSQGGGGVTGGGVGEAKEPVEANNRPLTGVAPFTAAAGKRGGGRRQR</sequence>